<evidence type="ECO:0000313" key="6">
    <source>
        <dbReference type="Proteomes" id="UP000007800"/>
    </source>
</evidence>
<accession>C5LRD1</accession>
<evidence type="ECO:0000256" key="3">
    <source>
        <dbReference type="SAM" id="MobiDB-lite"/>
    </source>
</evidence>
<dbReference type="GO" id="GO:0006623">
    <property type="term" value="P:protein targeting to vacuole"/>
    <property type="evidence" value="ECO:0007669"/>
    <property type="project" value="TreeGrafter"/>
</dbReference>
<reference evidence="5 6" key="1">
    <citation type="submission" date="2008-07" db="EMBL/GenBank/DDBJ databases">
        <authorList>
            <person name="El-Sayed N."/>
            <person name="Caler E."/>
            <person name="Inman J."/>
            <person name="Amedeo P."/>
            <person name="Hass B."/>
            <person name="Wortman J."/>
        </authorList>
    </citation>
    <scope>NUCLEOTIDE SEQUENCE [LARGE SCALE GENOMIC DNA]</scope>
    <source>
        <strain evidence="6">ATCC 50983 / TXsc</strain>
    </source>
</reference>
<dbReference type="AlphaFoldDB" id="C5LRD1"/>
<feature type="region of interest" description="Disordered" evidence="3">
    <location>
        <begin position="252"/>
        <end position="288"/>
    </location>
</feature>
<name>C5LRD1_PERM5</name>
<evidence type="ECO:0000259" key="4">
    <source>
        <dbReference type="Pfam" id="PF12624"/>
    </source>
</evidence>
<keyword evidence="6" id="KW-1185">Reference proteome</keyword>
<feature type="compositionally biased region" description="Low complexity" evidence="3">
    <location>
        <begin position="261"/>
        <end position="274"/>
    </location>
</feature>
<gene>
    <name evidence="5" type="ORF">Pmar_PMAR006707</name>
</gene>
<sequence length="341" mass="38337">MFEGIVSRYLSQYLGDYFDGLDRKNLSIGVYSGHVHLQNVDFKQEAVDMLHLPVKLIHGKLGSLHVYVPWNRLGSSPVVIELEDLYFVVEPKRREEWSQKYEVARLKASRAKLATAVDMQCEVMAQQEVFDENEGDNVDKGGSSNKKENIKEGYIASVCRKMAENVELRVSNIHIRYAYSNAERTTGGACGITLKGFTMTTTDASWSPVFVDRNAPPPESGVRQDDTKLYKLVRLERLAAYWNPLIIRKAESTPARPRGPSSSRVSFDTSSFISMEEDGAGDDDEEGLNQREYIIEPVSGSLRMVRTPVAKRLRPDDPEFVPKIQLTGALDVVSIKLTKSQ</sequence>
<feature type="compositionally biased region" description="Acidic residues" evidence="3">
    <location>
        <begin position="275"/>
        <end position="287"/>
    </location>
</feature>
<dbReference type="GO" id="GO:0045053">
    <property type="term" value="P:protein retention in Golgi apparatus"/>
    <property type="evidence" value="ECO:0007669"/>
    <property type="project" value="TreeGrafter"/>
</dbReference>
<evidence type="ECO:0000256" key="1">
    <source>
        <dbReference type="ARBA" id="ARBA00006545"/>
    </source>
</evidence>
<dbReference type="GeneID" id="9043891"/>
<dbReference type="EMBL" id="GG684719">
    <property type="protein sequence ID" value="EER00716.1"/>
    <property type="molecule type" value="Genomic_DNA"/>
</dbReference>
<dbReference type="Proteomes" id="UP000007800">
    <property type="component" value="Unassembled WGS sequence"/>
</dbReference>
<dbReference type="InterPro" id="IPR026854">
    <property type="entry name" value="VPS13_N"/>
</dbReference>
<organism evidence="6">
    <name type="scientific">Perkinsus marinus (strain ATCC 50983 / TXsc)</name>
    <dbReference type="NCBI Taxonomy" id="423536"/>
    <lineage>
        <taxon>Eukaryota</taxon>
        <taxon>Sar</taxon>
        <taxon>Alveolata</taxon>
        <taxon>Perkinsozoa</taxon>
        <taxon>Perkinsea</taxon>
        <taxon>Perkinsida</taxon>
        <taxon>Perkinsidae</taxon>
        <taxon>Perkinsus</taxon>
    </lineage>
</organism>
<dbReference type="InterPro" id="IPR026847">
    <property type="entry name" value="VPS13"/>
</dbReference>
<feature type="domain" description="Chorein N-terminal" evidence="4">
    <location>
        <begin position="1"/>
        <end position="341"/>
    </location>
</feature>
<proteinExistence type="inferred from homology"/>
<protein>
    <recommendedName>
        <fullName evidence="4">Chorein N-terminal domain-containing protein</fullName>
    </recommendedName>
</protein>
<evidence type="ECO:0000256" key="2">
    <source>
        <dbReference type="ARBA" id="ARBA00022448"/>
    </source>
</evidence>
<dbReference type="OMA" id="KLSCKGK"/>
<dbReference type="OrthoDB" id="272810at2759"/>
<dbReference type="RefSeq" id="XP_002767998.1">
    <property type="nucleotide sequence ID" value="XM_002767952.1"/>
</dbReference>
<keyword evidence="2" id="KW-0813">Transport</keyword>
<comment type="similarity">
    <text evidence="1">Belongs to the VPS13 family.</text>
</comment>
<dbReference type="Pfam" id="PF12624">
    <property type="entry name" value="VPS13_N"/>
    <property type="match status" value="1"/>
</dbReference>
<dbReference type="PANTHER" id="PTHR16166">
    <property type="entry name" value="VACUOLAR PROTEIN SORTING-ASSOCIATED PROTEIN VPS13"/>
    <property type="match status" value="1"/>
</dbReference>
<dbReference type="InParanoid" id="C5LRD1"/>
<evidence type="ECO:0000313" key="5">
    <source>
        <dbReference type="EMBL" id="EER00716.1"/>
    </source>
</evidence>
<dbReference type="PANTHER" id="PTHR16166:SF93">
    <property type="entry name" value="INTERMEMBRANE LIPID TRANSFER PROTEIN VPS13"/>
    <property type="match status" value="1"/>
</dbReference>